<evidence type="ECO:0000256" key="1">
    <source>
        <dbReference type="SAM" id="MobiDB-lite"/>
    </source>
</evidence>
<dbReference type="EMBL" id="JAGSOH010000116">
    <property type="protein sequence ID" value="MBR7830136.1"/>
    <property type="molecule type" value="Genomic_DNA"/>
</dbReference>
<evidence type="ECO:0000256" key="2">
    <source>
        <dbReference type="SAM" id="Phobius"/>
    </source>
</evidence>
<feature type="transmembrane region" description="Helical" evidence="2">
    <location>
        <begin position="78"/>
        <end position="100"/>
    </location>
</feature>
<keyword evidence="4" id="KW-1185">Reference proteome</keyword>
<dbReference type="RefSeq" id="WP_212521266.1">
    <property type="nucleotide sequence ID" value="NZ_JAGSOH010000116.1"/>
</dbReference>
<feature type="compositionally biased region" description="Low complexity" evidence="1">
    <location>
        <begin position="270"/>
        <end position="297"/>
    </location>
</feature>
<sequence length="306" mass="31476">MTDAIKKLREPAALGAAAYAALSVLASVIELLFTSGGSFSDTAAGQMGNLLNFPVALAIAIAVYLANHVDPALARARLVTLVGLGTAAVAAVFGVVAFFASFGADVSGTDKFAFFLAGAGGAAAIGVAAWYAWLTWQTHAPARPANPAPAQAPGANWGGPQAPQQQPGQAPQGQAAAGFSWTPGNANEQTAYLPPQQQAPAQPQTLQAQQSATGSYSVPPSMRPQQPGQGQPGPQQAQQQTQMMPPVPPTMQEYAPNPQPWQPGPGGAGAPQQQPGQQTQQTQQTQQQPTQQENEGQGPFGVGNWQ</sequence>
<reference evidence="3" key="1">
    <citation type="submission" date="2021-04" db="EMBL/GenBank/DDBJ databases">
        <title>Genome based classification of Actinospica acidithermotolerans sp. nov., an actinobacterium isolated from an Indonesian hot spring.</title>
        <authorList>
            <person name="Kusuma A.B."/>
            <person name="Putra K.E."/>
            <person name="Nafisah S."/>
            <person name="Loh J."/>
            <person name="Nouioui I."/>
            <person name="Goodfellow M."/>
        </authorList>
    </citation>
    <scope>NUCLEOTIDE SEQUENCE</scope>
    <source>
        <strain evidence="3">MGRD01-02</strain>
    </source>
</reference>
<accession>A0A941EEY2</accession>
<feature type="region of interest" description="Disordered" evidence="1">
    <location>
        <begin position="142"/>
        <end position="306"/>
    </location>
</feature>
<organism evidence="3 4">
    <name type="scientific">Actinospica acidithermotolerans</name>
    <dbReference type="NCBI Taxonomy" id="2828514"/>
    <lineage>
        <taxon>Bacteria</taxon>
        <taxon>Bacillati</taxon>
        <taxon>Actinomycetota</taxon>
        <taxon>Actinomycetes</taxon>
        <taxon>Catenulisporales</taxon>
        <taxon>Actinospicaceae</taxon>
        <taxon>Actinospica</taxon>
    </lineage>
</organism>
<keyword evidence="2" id="KW-1133">Transmembrane helix</keyword>
<feature type="compositionally biased region" description="Low complexity" evidence="1">
    <location>
        <begin position="219"/>
        <end position="244"/>
    </location>
</feature>
<comment type="caution">
    <text evidence="3">The sequence shown here is derived from an EMBL/GenBank/DDBJ whole genome shotgun (WGS) entry which is preliminary data.</text>
</comment>
<dbReference type="AlphaFoldDB" id="A0A941EEY2"/>
<proteinExistence type="predicted"/>
<feature type="transmembrane region" description="Helical" evidence="2">
    <location>
        <begin position="47"/>
        <end position="66"/>
    </location>
</feature>
<dbReference type="Proteomes" id="UP000676325">
    <property type="component" value="Unassembled WGS sequence"/>
</dbReference>
<feature type="transmembrane region" description="Helical" evidence="2">
    <location>
        <begin position="12"/>
        <end position="35"/>
    </location>
</feature>
<evidence type="ECO:0000313" key="3">
    <source>
        <dbReference type="EMBL" id="MBR7830136.1"/>
    </source>
</evidence>
<feature type="compositionally biased region" description="Low complexity" evidence="1">
    <location>
        <begin position="142"/>
        <end position="178"/>
    </location>
</feature>
<name>A0A941EEY2_9ACTN</name>
<keyword evidence="2" id="KW-0812">Transmembrane</keyword>
<feature type="compositionally biased region" description="Low complexity" evidence="1">
    <location>
        <begin position="189"/>
        <end position="210"/>
    </location>
</feature>
<feature type="transmembrane region" description="Helical" evidence="2">
    <location>
        <begin position="112"/>
        <end position="134"/>
    </location>
</feature>
<gene>
    <name evidence="3" type="ORF">KDK95_27785</name>
</gene>
<keyword evidence="2" id="KW-0472">Membrane</keyword>
<evidence type="ECO:0000313" key="4">
    <source>
        <dbReference type="Proteomes" id="UP000676325"/>
    </source>
</evidence>
<protein>
    <submittedName>
        <fullName evidence="3">Uncharacterized protein</fullName>
    </submittedName>
</protein>